<accession>A0A117LB94</accession>
<dbReference type="InterPro" id="IPR012340">
    <property type="entry name" value="NA-bd_OB-fold"/>
</dbReference>
<dbReference type="Gene3D" id="2.40.50.140">
    <property type="entry name" value="Nucleic acid-binding proteins"/>
    <property type="match status" value="1"/>
</dbReference>
<evidence type="ECO:0000313" key="1">
    <source>
        <dbReference type="EMBL" id="KUK36595.1"/>
    </source>
</evidence>
<dbReference type="EMBL" id="LGFO01000070">
    <property type="protein sequence ID" value="KUK36595.1"/>
    <property type="molecule type" value="Genomic_DNA"/>
</dbReference>
<dbReference type="AlphaFoldDB" id="A0A117LB94"/>
<protein>
    <submittedName>
        <fullName evidence="1">23S rRNA (Uracil-5-)-methyltransferase RumA</fullName>
    </submittedName>
</protein>
<proteinExistence type="predicted"/>
<gene>
    <name evidence="1" type="ORF">XD66_0704</name>
</gene>
<keyword evidence="1" id="KW-0489">Methyltransferase</keyword>
<dbReference type="SUPFAM" id="SSF50249">
    <property type="entry name" value="Nucleic acid-binding proteins"/>
    <property type="match status" value="1"/>
</dbReference>
<comment type="caution">
    <text evidence="1">The sequence shown here is derived from an EMBL/GenBank/DDBJ whole genome shotgun (WGS) entry which is preliminary data.</text>
</comment>
<evidence type="ECO:0000313" key="2">
    <source>
        <dbReference type="Proteomes" id="UP000053326"/>
    </source>
</evidence>
<reference evidence="2" key="1">
    <citation type="journal article" date="2015" name="MBio">
        <title>Genome-Resolved Metagenomic Analysis Reveals Roles for Candidate Phyla and Other Microbial Community Members in Biogeochemical Transformations in Oil Reservoirs.</title>
        <authorList>
            <person name="Hu P."/>
            <person name="Tom L."/>
            <person name="Singh A."/>
            <person name="Thomas B.C."/>
            <person name="Baker B.J."/>
            <person name="Piceno Y.M."/>
            <person name="Andersen G.L."/>
            <person name="Banfield J.F."/>
        </authorList>
    </citation>
    <scope>NUCLEOTIDE SEQUENCE [LARGE SCALE GENOMIC DNA]</scope>
</reference>
<sequence>MSKKKEKTAVAITTITGYSHAGEGVGRYQGKPVFIPQ</sequence>
<organism evidence="1 2">
    <name type="scientific">Thermacetogenium phaeum</name>
    <dbReference type="NCBI Taxonomy" id="85874"/>
    <lineage>
        <taxon>Bacteria</taxon>
        <taxon>Bacillati</taxon>
        <taxon>Bacillota</taxon>
        <taxon>Clostridia</taxon>
        <taxon>Thermoanaerobacterales</taxon>
        <taxon>Thermoanaerobacteraceae</taxon>
        <taxon>Thermacetogenium</taxon>
    </lineage>
</organism>
<dbReference type="Proteomes" id="UP000053326">
    <property type="component" value="Unassembled WGS sequence"/>
</dbReference>
<keyword evidence="1" id="KW-0808">Transferase</keyword>
<dbReference type="GO" id="GO:0008168">
    <property type="term" value="F:methyltransferase activity"/>
    <property type="evidence" value="ECO:0007669"/>
    <property type="project" value="UniProtKB-KW"/>
</dbReference>
<feature type="non-terminal residue" evidence="1">
    <location>
        <position position="37"/>
    </location>
</feature>
<name>A0A117LB94_9THEO</name>
<dbReference type="GO" id="GO:0032259">
    <property type="term" value="P:methylation"/>
    <property type="evidence" value="ECO:0007669"/>
    <property type="project" value="UniProtKB-KW"/>
</dbReference>